<dbReference type="InterPro" id="IPR016032">
    <property type="entry name" value="Sig_transdc_resp-reg_C-effctor"/>
</dbReference>
<dbReference type="InterPro" id="IPR049052">
    <property type="entry name" value="nSTAND1"/>
</dbReference>
<dbReference type="PANTHER" id="PTHR47691:SF3">
    <property type="entry name" value="HTH-TYPE TRANSCRIPTIONAL REGULATOR RV0890C-RELATED"/>
    <property type="match status" value="1"/>
</dbReference>
<keyword evidence="5" id="KW-1185">Reference proteome</keyword>
<organism evidence="4 5">
    <name type="scientific">Shewanella litoralis</name>
    <dbReference type="NCBI Taxonomy" id="2282700"/>
    <lineage>
        <taxon>Bacteria</taxon>
        <taxon>Pseudomonadati</taxon>
        <taxon>Pseudomonadota</taxon>
        <taxon>Gammaproteobacteria</taxon>
        <taxon>Alteromonadales</taxon>
        <taxon>Shewanellaceae</taxon>
        <taxon>Shewanella</taxon>
    </lineage>
</organism>
<dbReference type="Pfam" id="PF20703">
    <property type="entry name" value="nSTAND1"/>
    <property type="match status" value="1"/>
</dbReference>
<dbReference type="InterPro" id="IPR001867">
    <property type="entry name" value="OmpR/PhoB-type_DNA-bd"/>
</dbReference>
<dbReference type="CDD" id="cd00383">
    <property type="entry name" value="trans_reg_C"/>
    <property type="match status" value="1"/>
</dbReference>
<feature type="domain" description="OmpR/PhoB-type" evidence="3">
    <location>
        <begin position="3"/>
        <end position="101"/>
    </location>
</feature>
<feature type="DNA-binding region" description="OmpR/PhoB-type" evidence="2">
    <location>
        <begin position="3"/>
        <end position="101"/>
    </location>
</feature>
<sequence>MSDNTFFFGDWQVNPQSNSIQSGDKIRTLEPKAMDVLKLLCQHQGEVLTPDDIIRQCWGDIAIGDNPLHKVITQLRKALGDQASNPSYIETIRKRGYRTLAKVEFPIGHHTRVTTEPWQGQSPFPGLRAFEANDANVFFGRGEQVDTLLNRISKQIQFGRAFCLVLGPSGTGKSSLINAGVLPNLKSASGFNGVGVLDYASLDLADVIQDRLLIDIAGAMLDWEINDIPVFNQLSAQQLAVQLMQDIPNVINQCQQAITAAKTSHQYSQPQFCLFIDRLEVLLSSPIYSEQQRTEILDVLEALATSGSVLIISACRNDFYPQVVSHPSLMAGKANGSHFDLSTPSRTELMQMIRLPANAANLTWSVDPNTAMPLDELLCSDAASNPDALPMLQYTLEALYLKRDENDQLLVSEYHSLGGLEGAIGKNAEQVLAGLNEAERTALPNVLSMLITLSEDEKSVTSRAANWEGLKNDAEQNLVKAMVDNRLFVSHLQYDKACFSIAHEALLRRWPRATQWINEHKDSLAIKSRLQNQTQRWLTESKSAAYLLTEGKPLVEAQSLINNSLFTLEPQQLALIQASSKQANIGRWRRRAVMLALVVLTLISVAMSIRSIEAENQAQQKRLAAENLLGFMVGEFADKMRGIGRMDLLDGISNKALEYFSDFSADDASYLSFEAQFQHSQTLEAMGEVAYSRGNTDEAHSALIAARERMLPLLEIQPQNLSLLKTLGANAFWLGQLEYDKSDWAATQPWLEQYLSYSQAMYQYAPDDDDAIMELSYAQNSLGSIHMKQQHFTAARESFEQSLLLKLQLWDKDNTESQLIADIADTRSWIASAATAQGDISAAIRIHEQIQQQLANQALGKQPYILERLSSSYQQLAILLSYRGHNSQAFEKAKLGLIAITNALKQDPENEVWKILQYHDYLNMLAFSLEPIEQTMSYSVDSLASIFAEDLYLQTSNKKSDLLANYQLAAAYYLASQGLLSDSLNYAQQATTSFNQLINEFKQSSLYVANLTQSNMLAASLLASIGQPQQVITLCRQSKNLLATIVEKNNDPQFTIPYAQALDCLGELDQHPDLLQLLQQSAITDFRFNPKLKLNPKP</sequence>
<dbReference type="InterPro" id="IPR011990">
    <property type="entry name" value="TPR-like_helical_dom_sf"/>
</dbReference>
<dbReference type="SMART" id="SM00862">
    <property type="entry name" value="Trans_reg_C"/>
    <property type="match status" value="1"/>
</dbReference>
<evidence type="ECO:0000256" key="2">
    <source>
        <dbReference type="PROSITE-ProRule" id="PRU01091"/>
    </source>
</evidence>
<dbReference type="SUPFAM" id="SSF52540">
    <property type="entry name" value="P-loop containing nucleoside triphosphate hydrolases"/>
    <property type="match status" value="1"/>
</dbReference>
<dbReference type="InterPro" id="IPR036388">
    <property type="entry name" value="WH-like_DNA-bd_sf"/>
</dbReference>
<evidence type="ECO:0000256" key="1">
    <source>
        <dbReference type="ARBA" id="ARBA00023125"/>
    </source>
</evidence>
<proteinExistence type="predicted"/>
<dbReference type="RefSeq" id="WP_160053249.1">
    <property type="nucleotide sequence ID" value="NZ_BMQX01000022.1"/>
</dbReference>
<dbReference type="Gene3D" id="3.40.50.300">
    <property type="entry name" value="P-loop containing nucleotide triphosphate hydrolases"/>
    <property type="match status" value="1"/>
</dbReference>
<dbReference type="Pfam" id="PF00486">
    <property type="entry name" value="Trans_reg_C"/>
    <property type="match status" value="1"/>
</dbReference>
<dbReference type="Gene3D" id="1.10.10.10">
    <property type="entry name" value="Winged helix-like DNA-binding domain superfamily/Winged helix DNA-binding domain"/>
    <property type="match status" value="1"/>
</dbReference>
<comment type="caution">
    <text evidence="4">The sequence shown here is derived from an EMBL/GenBank/DDBJ whole genome shotgun (WGS) entry which is preliminary data.</text>
</comment>
<keyword evidence="1 2" id="KW-0238">DNA-binding</keyword>
<accession>A0ABQ2RFM6</accession>
<dbReference type="PANTHER" id="PTHR47691">
    <property type="entry name" value="REGULATOR-RELATED"/>
    <property type="match status" value="1"/>
</dbReference>
<dbReference type="SUPFAM" id="SSF48452">
    <property type="entry name" value="TPR-like"/>
    <property type="match status" value="1"/>
</dbReference>
<dbReference type="SUPFAM" id="SSF46894">
    <property type="entry name" value="C-terminal effector domain of the bipartite response regulators"/>
    <property type="match status" value="1"/>
</dbReference>
<name>A0ABQ2RFM6_9GAMM</name>
<dbReference type="Gene3D" id="1.25.40.10">
    <property type="entry name" value="Tetratricopeptide repeat domain"/>
    <property type="match status" value="1"/>
</dbReference>
<evidence type="ECO:0000313" key="4">
    <source>
        <dbReference type="EMBL" id="GGQ27024.1"/>
    </source>
</evidence>
<dbReference type="PROSITE" id="PS51755">
    <property type="entry name" value="OMPR_PHOB"/>
    <property type="match status" value="1"/>
</dbReference>
<protein>
    <submittedName>
        <fullName evidence="4">Transcriptional regulator</fullName>
    </submittedName>
</protein>
<evidence type="ECO:0000259" key="3">
    <source>
        <dbReference type="PROSITE" id="PS51755"/>
    </source>
</evidence>
<reference evidence="5" key="1">
    <citation type="journal article" date="2019" name="Int. J. Syst. Evol. Microbiol.">
        <title>The Global Catalogue of Microorganisms (GCM) 10K type strain sequencing project: providing services to taxonomists for standard genome sequencing and annotation.</title>
        <authorList>
            <consortium name="The Broad Institute Genomics Platform"/>
            <consortium name="The Broad Institute Genome Sequencing Center for Infectious Disease"/>
            <person name="Wu L."/>
            <person name="Ma J."/>
        </authorList>
    </citation>
    <scope>NUCLEOTIDE SEQUENCE [LARGE SCALE GENOMIC DNA]</scope>
    <source>
        <strain evidence="5">JCM 32306</strain>
    </source>
</reference>
<dbReference type="Proteomes" id="UP000619118">
    <property type="component" value="Unassembled WGS sequence"/>
</dbReference>
<evidence type="ECO:0000313" key="5">
    <source>
        <dbReference type="Proteomes" id="UP000619118"/>
    </source>
</evidence>
<dbReference type="InterPro" id="IPR027417">
    <property type="entry name" value="P-loop_NTPase"/>
</dbReference>
<gene>
    <name evidence="4" type="ORF">GCM10009411_28590</name>
</gene>
<dbReference type="EMBL" id="BMQX01000022">
    <property type="protein sequence ID" value="GGQ27024.1"/>
    <property type="molecule type" value="Genomic_DNA"/>
</dbReference>